<dbReference type="OrthoDB" id="2053790at2"/>
<proteinExistence type="inferred from homology"/>
<dbReference type="GO" id="GO:0008374">
    <property type="term" value="F:O-acyltransferase activity"/>
    <property type="evidence" value="ECO:0007669"/>
    <property type="project" value="TreeGrafter"/>
</dbReference>
<dbReference type="STRING" id="1850517.A8708_27410"/>
<dbReference type="CDD" id="cd04647">
    <property type="entry name" value="LbH_MAT_like"/>
    <property type="match status" value="1"/>
</dbReference>
<dbReference type="GO" id="GO:0005829">
    <property type="term" value="C:cytosol"/>
    <property type="evidence" value="ECO:0007669"/>
    <property type="project" value="TreeGrafter"/>
</dbReference>
<dbReference type="Pfam" id="PF00535">
    <property type="entry name" value="Glycos_transf_2"/>
    <property type="match status" value="1"/>
</dbReference>
<dbReference type="InterPro" id="IPR051159">
    <property type="entry name" value="Hexapeptide_acetyltransf"/>
</dbReference>
<feature type="domain" description="Glycosyltransferase 2-like" evidence="3">
    <location>
        <begin position="192"/>
        <end position="366"/>
    </location>
</feature>
<dbReference type="Proteomes" id="UP000078454">
    <property type="component" value="Unassembled WGS sequence"/>
</dbReference>
<dbReference type="Gene3D" id="2.160.10.10">
    <property type="entry name" value="Hexapeptide repeat proteins"/>
    <property type="match status" value="1"/>
</dbReference>
<dbReference type="Pfam" id="PF00132">
    <property type="entry name" value="Hexapep"/>
    <property type="match status" value="1"/>
</dbReference>
<dbReference type="PANTHER" id="PTHR23416:SF23">
    <property type="entry name" value="ACETYLTRANSFERASE C18B11.09C-RELATED"/>
    <property type="match status" value="1"/>
</dbReference>
<organism evidence="4 5">
    <name type="scientific">Paenibacillus oryzisoli</name>
    <dbReference type="NCBI Taxonomy" id="1850517"/>
    <lineage>
        <taxon>Bacteria</taxon>
        <taxon>Bacillati</taxon>
        <taxon>Bacillota</taxon>
        <taxon>Bacilli</taxon>
        <taxon>Bacillales</taxon>
        <taxon>Paenibacillaceae</taxon>
        <taxon>Paenibacillus</taxon>
    </lineage>
</organism>
<reference evidence="4 5" key="1">
    <citation type="submission" date="2016-05" db="EMBL/GenBank/DDBJ databases">
        <title>Paenibacillus sp. 1ZS3-15 nov., isolated from the rhizosphere soil.</title>
        <authorList>
            <person name="Zhang X.X."/>
            <person name="Zhang J."/>
        </authorList>
    </citation>
    <scope>NUCLEOTIDE SEQUENCE [LARGE SCALE GENOMIC DNA]</scope>
    <source>
        <strain evidence="4 5">1ZS3-15</strain>
    </source>
</reference>
<evidence type="ECO:0000256" key="2">
    <source>
        <dbReference type="ARBA" id="ARBA00022679"/>
    </source>
</evidence>
<sequence>MTTYISPELASQFHKFGSHTFIQKGGHFEHPDQISLGNSVFMRAPYVFNTVSPRAENSPKIVIGDGCQFNLGVSVIADNHIELERNVLIGPNVTLTDTSNNNRVLSGHMRIGEGSWIGANAIVKGPLTIGKGAVVKPNSVVTSNVPDYCVVAGDPAQITQIYLPDIGHWVDIPPHSEAEHFVNYRKQHPLLSICIPTYNRASHLEHCLTSIFSQIGTCDLVEVIVSDNASTDSTPALMNRYLELYPNLTYICNEENIGPDRNIYHVMNQANGKFVKLQGDDDFYVDGTLMPLIHVLHMHGDCGVVHINVRNGNGRVQVHEGMSAFLELTSIYATFITSTILRREELKRIKDPAHFIDSSFNQVYLQYAILMENPKFCIMNANMYTYAGISSDSYNFGEIIFRSYQSILSYFIDKGLTIDQLRSEKKRTLYEYAIPWYRRIIETRMIANVERFEDIYTEHYQDEPYYHEALAIIRSIQSPTSNLIDGE</sequence>
<name>A0A198ADC2_9BACL</name>
<dbReference type="PANTHER" id="PTHR23416">
    <property type="entry name" value="SIALIC ACID SYNTHASE-RELATED"/>
    <property type="match status" value="1"/>
</dbReference>
<dbReference type="InterPro" id="IPR011004">
    <property type="entry name" value="Trimer_LpxA-like_sf"/>
</dbReference>
<accession>A0A198ADC2</accession>
<gene>
    <name evidence="4" type="ORF">A8708_27410</name>
</gene>
<keyword evidence="5" id="KW-1185">Reference proteome</keyword>
<evidence type="ECO:0000313" key="5">
    <source>
        <dbReference type="Proteomes" id="UP000078454"/>
    </source>
</evidence>
<dbReference type="InterPro" id="IPR029044">
    <property type="entry name" value="Nucleotide-diphossugar_trans"/>
</dbReference>
<dbReference type="AlphaFoldDB" id="A0A198ADC2"/>
<comment type="caution">
    <text evidence="4">The sequence shown here is derived from an EMBL/GenBank/DDBJ whole genome shotgun (WGS) entry which is preliminary data.</text>
</comment>
<protein>
    <recommendedName>
        <fullName evidence="3">Glycosyltransferase 2-like domain-containing protein</fullName>
    </recommendedName>
</protein>
<comment type="similarity">
    <text evidence="1">Belongs to the transferase hexapeptide repeat family.</text>
</comment>
<dbReference type="SUPFAM" id="SSF53448">
    <property type="entry name" value="Nucleotide-diphospho-sugar transferases"/>
    <property type="match status" value="1"/>
</dbReference>
<evidence type="ECO:0000313" key="4">
    <source>
        <dbReference type="EMBL" id="OAS19056.1"/>
    </source>
</evidence>
<dbReference type="RefSeq" id="WP_068663947.1">
    <property type="nucleotide sequence ID" value="NZ_LYPB01000060.1"/>
</dbReference>
<dbReference type="Gene3D" id="3.90.550.10">
    <property type="entry name" value="Spore Coat Polysaccharide Biosynthesis Protein SpsA, Chain A"/>
    <property type="match status" value="1"/>
</dbReference>
<keyword evidence="2" id="KW-0808">Transferase</keyword>
<dbReference type="InterPro" id="IPR001451">
    <property type="entry name" value="Hexapep"/>
</dbReference>
<evidence type="ECO:0000259" key="3">
    <source>
        <dbReference type="Pfam" id="PF00535"/>
    </source>
</evidence>
<evidence type="ECO:0000256" key="1">
    <source>
        <dbReference type="ARBA" id="ARBA00007274"/>
    </source>
</evidence>
<dbReference type="SUPFAM" id="SSF51161">
    <property type="entry name" value="Trimeric LpxA-like enzymes"/>
    <property type="match status" value="1"/>
</dbReference>
<dbReference type="InterPro" id="IPR001173">
    <property type="entry name" value="Glyco_trans_2-like"/>
</dbReference>
<dbReference type="EMBL" id="LYPB01000060">
    <property type="protein sequence ID" value="OAS19056.1"/>
    <property type="molecule type" value="Genomic_DNA"/>
</dbReference>